<evidence type="ECO:0000256" key="1">
    <source>
        <dbReference type="SAM" id="SignalP"/>
    </source>
</evidence>
<sequence>MNARRALPVVAAMAFALAFGAAPAAMAQDATQHAAPATQSALAGEYHLDGVMETGSGLLLREDGTFEWFFTYGALDLGARGKWTREGDTVELAVEEMGFPPQLPETQFDRMRLRVDGSDLVPAWPWDMDAFRKGEERGAYVRE</sequence>
<dbReference type="RefSeq" id="WP_230526134.1">
    <property type="nucleotide sequence ID" value="NZ_JAJGAK010000001.1"/>
</dbReference>
<organism evidence="2 3">
    <name type="scientific">Noviluteimonas lactosilytica</name>
    <dbReference type="NCBI Taxonomy" id="2888523"/>
    <lineage>
        <taxon>Bacteria</taxon>
        <taxon>Pseudomonadati</taxon>
        <taxon>Pseudomonadota</taxon>
        <taxon>Gammaproteobacteria</taxon>
        <taxon>Lysobacterales</taxon>
        <taxon>Lysobacteraceae</taxon>
        <taxon>Noviluteimonas</taxon>
    </lineage>
</organism>
<feature type="signal peptide" evidence="1">
    <location>
        <begin position="1"/>
        <end position="27"/>
    </location>
</feature>
<accession>A0ABS8JG09</accession>
<dbReference type="Proteomes" id="UP001165293">
    <property type="component" value="Unassembled WGS sequence"/>
</dbReference>
<gene>
    <name evidence="2" type="ORF">LK996_05575</name>
</gene>
<keyword evidence="3" id="KW-1185">Reference proteome</keyword>
<dbReference type="EMBL" id="JAJGAK010000001">
    <property type="protein sequence ID" value="MCC8362541.1"/>
    <property type="molecule type" value="Genomic_DNA"/>
</dbReference>
<evidence type="ECO:0000313" key="2">
    <source>
        <dbReference type="EMBL" id="MCC8362541.1"/>
    </source>
</evidence>
<name>A0ABS8JG09_9GAMM</name>
<evidence type="ECO:0000313" key="3">
    <source>
        <dbReference type="Proteomes" id="UP001165293"/>
    </source>
</evidence>
<reference evidence="2" key="1">
    <citation type="submission" date="2021-10" db="EMBL/GenBank/DDBJ databases">
        <authorList>
            <person name="Lyu M."/>
            <person name="Wang X."/>
            <person name="Meng X."/>
            <person name="Xu K."/>
        </authorList>
    </citation>
    <scope>NUCLEOTIDE SEQUENCE</scope>
    <source>
        <strain evidence="2">A6</strain>
    </source>
</reference>
<feature type="chain" id="PRO_5045168781" evidence="1">
    <location>
        <begin position="28"/>
        <end position="143"/>
    </location>
</feature>
<comment type="caution">
    <text evidence="2">The sequence shown here is derived from an EMBL/GenBank/DDBJ whole genome shotgun (WGS) entry which is preliminary data.</text>
</comment>
<keyword evidence="1" id="KW-0732">Signal</keyword>
<proteinExistence type="predicted"/>
<protein>
    <submittedName>
        <fullName evidence="2">Uncharacterized protein</fullName>
    </submittedName>
</protein>